<dbReference type="RefSeq" id="WP_205258150.1">
    <property type="nucleotide sequence ID" value="NZ_BAAAPV010000002.1"/>
</dbReference>
<dbReference type="InterPro" id="IPR005320">
    <property type="entry name" value="Peptidase_S51"/>
</dbReference>
<reference evidence="10" key="1">
    <citation type="submission" date="2021-01" db="EMBL/GenBank/DDBJ databases">
        <title>KCTC 19127 draft genome.</title>
        <authorList>
            <person name="An D."/>
        </authorList>
    </citation>
    <scope>NUCLEOTIDE SEQUENCE</scope>
    <source>
        <strain evidence="10">KCTC 19127</strain>
    </source>
</reference>
<evidence type="ECO:0000256" key="4">
    <source>
        <dbReference type="ARBA" id="ARBA00013115"/>
    </source>
</evidence>
<sequence length="328" mass="33362">MTDAAHEPAPESAASTAAGIVMPIGGAEDKVGKMTILREVVRLAGGPRARVVVLSTASSLGDEITHAYLQLFSSLGVENVVGIRPESRAQAASPELVATLDDATAVFMTGGNQTKLATVVVGTPLGDAIVAAHERGALVAGTSAGASICSSHMVSFGTGGATPRFRIGQVSQGLGLLGEVIVDQHFTQRNRFGRLLALVAANPAQLGIGVDEDTAAIVRAPGLLEVKGRGVVTIVDGSEVVTTAYTAAGTQPLMLSGIKLHTLPRGAVFDLTTRTLVSAPGLPDTSTAPTVATVADIPEGMRPSPRRIAAEGAHVGIAELRRRPAPAG</sequence>
<dbReference type="GO" id="GO:0008241">
    <property type="term" value="F:peptidyl-dipeptidase activity"/>
    <property type="evidence" value="ECO:0007669"/>
    <property type="project" value="UniProtKB-EC"/>
</dbReference>
<comment type="caution">
    <text evidence="10">The sequence shown here is derived from an EMBL/GenBank/DDBJ whole genome shotgun (WGS) entry which is preliminary data.</text>
</comment>
<dbReference type="CDD" id="cd03145">
    <property type="entry name" value="GAT1_cyanophycinase"/>
    <property type="match status" value="1"/>
</dbReference>
<evidence type="ECO:0000256" key="5">
    <source>
        <dbReference type="ARBA" id="ARBA00015719"/>
    </source>
</evidence>
<evidence type="ECO:0000256" key="8">
    <source>
        <dbReference type="ARBA" id="ARBA00022825"/>
    </source>
</evidence>
<dbReference type="GO" id="GO:0008236">
    <property type="term" value="F:serine-type peptidase activity"/>
    <property type="evidence" value="ECO:0007669"/>
    <property type="project" value="UniProtKB-KW"/>
</dbReference>
<dbReference type="EMBL" id="JAERWL010000014">
    <property type="protein sequence ID" value="MBM9478034.1"/>
    <property type="molecule type" value="Genomic_DNA"/>
</dbReference>
<dbReference type="InterPro" id="IPR029062">
    <property type="entry name" value="Class_I_gatase-like"/>
</dbReference>
<dbReference type="SUPFAM" id="SSF52317">
    <property type="entry name" value="Class I glutamine amidotransferase-like"/>
    <property type="match status" value="1"/>
</dbReference>
<evidence type="ECO:0000313" key="11">
    <source>
        <dbReference type="Proteomes" id="UP000663801"/>
    </source>
</evidence>
<dbReference type="Proteomes" id="UP000663801">
    <property type="component" value="Unassembled WGS sequence"/>
</dbReference>
<evidence type="ECO:0000256" key="1">
    <source>
        <dbReference type="ARBA" id="ARBA00001092"/>
    </source>
</evidence>
<protein>
    <recommendedName>
        <fullName evidence="5">Cyanophycinase</fullName>
        <ecNumber evidence="4">3.4.15.6</ecNumber>
    </recommendedName>
</protein>
<name>A0A939C6G2_9ACTN</name>
<dbReference type="Gene3D" id="3.40.50.880">
    <property type="match status" value="1"/>
</dbReference>
<keyword evidence="8" id="KW-0720">Serine protease</keyword>
<dbReference type="GO" id="GO:0004180">
    <property type="term" value="F:carboxypeptidase activity"/>
    <property type="evidence" value="ECO:0007669"/>
    <property type="project" value="UniProtKB-KW"/>
</dbReference>
<dbReference type="GO" id="GO:0006508">
    <property type="term" value="P:proteolysis"/>
    <property type="evidence" value="ECO:0007669"/>
    <property type="project" value="UniProtKB-KW"/>
</dbReference>
<dbReference type="EC" id="3.4.15.6" evidence="4"/>
<evidence type="ECO:0000256" key="7">
    <source>
        <dbReference type="ARBA" id="ARBA00022801"/>
    </source>
</evidence>
<dbReference type="PANTHER" id="PTHR36175:SF1">
    <property type="entry name" value="CYANOPHYCINASE"/>
    <property type="match status" value="1"/>
</dbReference>
<keyword evidence="10" id="KW-0121">Carboxypeptidase</keyword>
<keyword evidence="6" id="KW-0645">Protease</keyword>
<dbReference type="InterPro" id="IPR011811">
    <property type="entry name" value="Peptidase_S51_cyanophycinase"/>
</dbReference>
<dbReference type="PANTHER" id="PTHR36175">
    <property type="entry name" value="CYANOPHYCINASE"/>
    <property type="match status" value="1"/>
</dbReference>
<keyword evidence="7 10" id="KW-0378">Hydrolase</keyword>
<feature type="active site" description="Charge relay system" evidence="9">
    <location>
        <position position="212"/>
    </location>
</feature>
<evidence type="ECO:0000256" key="3">
    <source>
        <dbReference type="ARBA" id="ARBA00006534"/>
    </source>
</evidence>
<evidence type="ECO:0000313" key="10">
    <source>
        <dbReference type="EMBL" id="MBM9478034.1"/>
    </source>
</evidence>
<keyword evidence="11" id="KW-1185">Reference proteome</keyword>
<proteinExistence type="inferred from homology"/>
<dbReference type="AlphaFoldDB" id="A0A939C6G2"/>
<gene>
    <name evidence="10" type="ORF">JL107_16415</name>
</gene>
<feature type="active site" description="Charge relay system" evidence="9">
    <location>
        <position position="143"/>
    </location>
</feature>
<evidence type="ECO:0000256" key="2">
    <source>
        <dbReference type="ARBA" id="ARBA00002039"/>
    </source>
</evidence>
<dbReference type="Pfam" id="PF03575">
    <property type="entry name" value="Peptidase_S51"/>
    <property type="match status" value="1"/>
</dbReference>
<comment type="similarity">
    <text evidence="3">Belongs to the peptidase S51 family.</text>
</comment>
<evidence type="ECO:0000256" key="9">
    <source>
        <dbReference type="PIRSR" id="PIRSR032067-1"/>
    </source>
</evidence>
<evidence type="ECO:0000256" key="6">
    <source>
        <dbReference type="ARBA" id="ARBA00022670"/>
    </source>
</evidence>
<accession>A0A939C6G2</accession>
<comment type="catalytic activity">
    <reaction evidence="1">
        <text>[L-4-(L-arginin-2-N-yl)aspartate](n) + H2O = [L-4-(L-arginin-2-N-yl)aspartate](n-1) + L-4-(L-arginin-2-N-yl)aspartate</text>
        <dbReference type="Rhea" id="RHEA:12845"/>
        <dbReference type="Rhea" id="RHEA-COMP:13728"/>
        <dbReference type="Rhea" id="RHEA-COMP:13734"/>
        <dbReference type="ChEBI" id="CHEBI:15377"/>
        <dbReference type="ChEBI" id="CHEBI:137986"/>
        <dbReference type="ChEBI" id="CHEBI:137991"/>
        <dbReference type="EC" id="3.4.15.6"/>
    </reaction>
</comment>
<feature type="active site" description="Charge relay system" evidence="9">
    <location>
        <position position="185"/>
    </location>
</feature>
<comment type="function">
    <text evidence="2">Exopeptidase that catalyzes the hydrolytic cleavage of multi-L-arginyl-poly-L-aspartic acid (cyanophycin; a water-insoluble reserve polymer) into aspartate-arginine dipeptides.</text>
</comment>
<dbReference type="PIRSF" id="PIRSF032067">
    <property type="entry name" value="Cyanophycinase"/>
    <property type="match status" value="1"/>
</dbReference>
<dbReference type="NCBIfam" id="TIGR02069">
    <property type="entry name" value="cyanophycinase"/>
    <property type="match status" value="1"/>
</dbReference>
<organism evidence="10 11">
    <name type="scientific">Nakamurella flavida</name>
    <dbReference type="NCBI Taxonomy" id="363630"/>
    <lineage>
        <taxon>Bacteria</taxon>
        <taxon>Bacillati</taxon>
        <taxon>Actinomycetota</taxon>
        <taxon>Actinomycetes</taxon>
        <taxon>Nakamurellales</taxon>
        <taxon>Nakamurellaceae</taxon>
        <taxon>Nakamurella</taxon>
    </lineage>
</organism>